<dbReference type="AlphaFoldDB" id="A0A1T4KRC5"/>
<sequence length="300" mass="33108">MTMMTTDTLHAAEHFIMRNARLLDRHRFAFHFHSGPDAPVRTVLDGYRNVDGGYGNALEPDLRGHGSQPRAVETALRVLDELGPLPRADVVRVCSFLTYATARNGGVPPVLPSVRHTETAPRWRARTDFAGALAPTAAIAGLLHRHHITHPWRDRATAFCWSRIAALHWTEPEEAVAVCTFLEHAPDQQRARAELARLAPMIRATIVLDAHAQGEVHTPLDLAPHPNHIARSLFDDDQINAHLDRLAGAQHADGGWDFPGEHWCAAATEEARGAITVQRLLTLRAYGRLGEHAPAPRSGR</sequence>
<dbReference type="RefSeq" id="WP_144290659.1">
    <property type="nucleotide sequence ID" value="NZ_FUWS01000001.1"/>
</dbReference>
<dbReference type="EMBL" id="FUWS01000001">
    <property type="protein sequence ID" value="SJZ44887.1"/>
    <property type="molecule type" value="Genomic_DNA"/>
</dbReference>
<gene>
    <name evidence="1" type="ORF">SAMN02745673_00501</name>
</gene>
<protein>
    <submittedName>
        <fullName evidence="1">Uncharacterized protein</fullName>
    </submittedName>
</protein>
<dbReference type="Proteomes" id="UP000190637">
    <property type="component" value="Unassembled WGS sequence"/>
</dbReference>
<dbReference type="OrthoDB" id="3286086at2"/>
<keyword evidence="2" id="KW-1185">Reference proteome</keyword>
<dbReference type="STRING" id="1122192.SAMN02745673_00501"/>
<dbReference type="InterPro" id="IPR008930">
    <property type="entry name" value="Terpenoid_cyclase/PrenylTrfase"/>
</dbReference>
<reference evidence="1 2" key="1">
    <citation type="submission" date="2017-02" db="EMBL/GenBank/DDBJ databases">
        <authorList>
            <person name="Peterson S.W."/>
        </authorList>
    </citation>
    <scope>NUCLEOTIDE SEQUENCE [LARGE SCALE GENOMIC DNA]</scope>
    <source>
        <strain evidence="1 2">DSM 45154</strain>
    </source>
</reference>
<name>A0A1T4KRC5_9ACTN</name>
<accession>A0A1T4KRC5</accession>
<dbReference type="SUPFAM" id="SSF48239">
    <property type="entry name" value="Terpenoid cyclases/Protein prenyltransferases"/>
    <property type="match status" value="1"/>
</dbReference>
<organism evidence="1 2">
    <name type="scientific">Marinactinospora thermotolerans DSM 45154</name>
    <dbReference type="NCBI Taxonomy" id="1122192"/>
    <lineage>
        <taxon>Bacteria</taxon>
        <taxon>Bacillati</taxon>
        <taxon>Actinomycetota</taxon>
        <taxon>Actinomycetes</taxon>
        <taxon>Streptosporangiales</taxon>
        <taxon>Nocardiopsidaceae</taxon>
        <taxon>Marinactinospora</taxon>
    </lineage>
</organism>
<evidence type="ECO:0000313" key="1">
    <source>
        <dbReference type="EMBL" id="SJZ44887.1"/>
    </source>
</evidence>
<evidence type="ECO:0000313" key="2">
    <source>
        <dbReference type="Proteomes" id="UP000190637"/>
    </source>
</evidence>
<proteinExistence type="predicted"/>